<reference evidence="1" key="2">
    <citation type="submission" date="2021-04" db="EMBL/GenBank/DDBJ databases">
        <authorList>
            <person name="Chen X."/>
            <person name="Shi M."/>
            <person name="Wu W."/>
        </authorList>
    </citation>
    <scope>NUCLEOTIDE SEQUENCE</scope>
    <source>
        <strain evidence="1">Cxx6</strain>
    </source>
</reference>
<protein>
    <submittedName>
        <fullName evidence="1">Uncharacterized protein</fullName>
    </submittedName>
</protein>
<evidence type="ECO:0000313" key="1">
    <source>
        <dbReference type="EMBL" id="QWY26455.1"/>
    </source>
</evidence>
<proteinExistence type="predicted"/>
<sequence>MSSISVPAILPEVPTRLRKYGYLHKFFDKTPALTVEKLKETLSRPAIRVTRNCGKFSVHLKDCERITDGLTGMLSSITGVSKYTKNIINKRPRREVTLCTVIYKKVRPLLLKRCNYSMMAFTILVSAILRKNVPCDKEYVSHFAQKLYGLKKVTARAFKDLWFSQEMSRYIGISLDVDVKKAAFQIENARHHSTLTILETLLASDLEIVATNTLVTSWKTGDSKHCNVCESPCTPSAQLATEIDLICFHKKSKRVVLVELKSTGHSTFSKDQSKVYRTQTWLTWLMFANTYPTLAPFTTSVILAYSLTTQTTIGYQVIPMLKNSTLCSKIPFLMNWCSDMVGIMCPIGAKDVPPSRTYKTKKVCSFLPPADIIKSIIEPSKINVSTDIL</sequence>
<accession>A0A8F3HTG3</accession>
<organism evidence="1">
    <name type="scientific">Ranid herpesvirus 4</name>
    <dbReference type="NCBI Taxonomy" id="2849006"/>
    <lineage>
        <taxon>Viruses</taxon>
        <taxon>Duplodnaviria</taxon>
        <taxon>Heunggongvirae</taxon>
        <taxon>Peploviricota</taxon>
        <taxon>Herviviricetes</taxon>
        <taxon>Herpesvirales</taxon>
    </lineage>
</organism>
<reference evidence="1" key="1">
    <citation type="journal article" date="2021" name="Viruses">
        <title>Discovery and Characterization of Actively Replicating DNA and Retro-Transcribing Viruses in Lower Vertebrate Hosts Based on RNA Sequencing.</title>
        <authorList>
            <person name="Chen X.X."/>
            <person name="Wu W.C."/>
            <person name="Shi M."/>
        </authorList>
    </citation>
    <scope>NUCLEOTIDE SEQUENCE</scope>
    <source>
        <strain evidence="1">Cxx6</strain>
    </source>
</reference>
<dbReference type="EMBL" id="MZ244213">
    <property type="protein sequence ID" value="QWY26455.1"/>
    <property type="molecule type" value="Genomic_DNA"/>
</dbReference>
<name>A0A8F3HTG3_9VIRU</name>